<evidence type="ECO:0000313" key="2">
    <source>
        <dbReference type="EMBL" id="QDT57644.1"/>
    </source>
</evidence>
<dbReference type="Pfam" id="PF21948">
    <property type="entry name" value="LplA-B_cat"/>
    <property type="match status" value="1"/>
</dbReference>
<dbReference type="SUPFAM" id="SSF55681">
    <property type="entry name" value="Class II aaRS and biotin synthetases"/>
    <property type="match status" value="1"/>
</dbReference>
<dbReference type="Gene3D" id="3.30.930.10">
    <property type="entry name" value="Bira Bifunctional Protein, Domain 2"/>
    <property type="match status" value="1"/>
</dbReference>
<dbReference type="EC" id="6.3.1.20" evidence="2"/>
<dbReference type="AlphaFoldDB" id="A0A517SNE5"/>
<dbReference type="UniPathway" id="UPA00537">
    <property type="reaction ID" value="UER00595"/>
</dbReference>
<proteinExistence type="predicted"/>
<keyword evidence="2" id="KW-0436">Ligase</keyword>
<dbReference type="CDD" id="cd16443">
    <property type="entry name" value="LplA"/>
    <property type="match status" value="1"/>
</dbReference>
<dbReference type="RefSeq" id="WP_145268265.1">
    <property type="nucleotide sequence ID" value="NZ_CP036272.1"/>
</dbReference>
<dbReference type="InterPro" id="IPR004143">
    <property type="entry name" value="BPL_LPL_catalytic"/>
</dbReference>
<dbReference type="PANTHER" id="PTHR43679">
    <property type="entry name" value="OCTANOYLTRANSFERASE LIPM-RELATED"/>
    <property type="match status" value="1"/>
</dbReference>
<organism evidence="2 3">
    <name type="scientific">Stieleria bergensis</name>
    <dbReference type="NCBI Taxonomy" id="2528025"/>
    <lineage>
        <taxon>Bacteria</taxon>
        <taxon>Pseudomonadati</taxon>
        <taxon>Planctomycetota</taxon>
        <taxon>Planctomycetia</taxon>
        <taxon>Pirellulales</taxon>
        <taxon>Pirellulaceae</taxon>
        <taxon>Stieleria</taxon>
    </lineage>
</organism>
<dbReference type="PROSITE" id="PS51733">
    <property type="entry name" value="BPL_LPL_CATALYTIC"/>
    <property type="match status" value="1"/>
</dbReference>
<name>A0A517SNE5_9BACT</name>
<dbReference type="Proteomes" id="UP000315003">
    <property type="component" value="Chromosome"/>
</dbReference>
<dbReference type="OrthoDB" id="9788148at2"/>
<sequence length="269" mass="29683">MNKQPLHADVAIPPDVAFQLAVDEALLTMAEAGHCGPSLRLWSLPSIAVVLGRSSKVARETDRAFCLQHGIPITRRCSGGASIVGGPNCWMYSVVLSVDEIPELRKIDRAHQFVMSRLLASVQDQLPAADMQGICDLTLNDRKFSGNALRLTRNHVLYHGTLLVDADLQLVQQCLDFAPRQPDYRQGRDHQAFITNAPLSIEPLRKSMQQQFALPISEIDFGSVPTIYHPSTQSLAPAESAQLVTSDVLGQAVKLAETRYRDPNWSARH</sequence>
<accession>A0A517SNE5</accession>
<dbReference type="InterPro" id="IPR045864">
    <property type="entry name" value="aa-tRNA-synth_II/BPL/LPL"/>
</dbReference>
<dbReference type="InterPro" id="IPR050664">
    <property type="entry name" value="Octanoyltrans_LipM/LipL"/>
</dbReference>
<keyword evidence="3" id="KW-1185">Reference proteome</keyword>
<gene>
    <name evidence="2" type="primary">lplA</name>
    <name evidence="2" type="ORF">SV7mr_01270</name>
</gene>
<dbReference type="EMBL" id="CP036272">
    <property type="protein sequence ID" value="QDT57644.1"/>
    <property type="molecule type" value="Genomic_DNA"/>
</dbReference>
<protein>
    <submittedName>
        <fullName evidence="2">Putative lipoate-protein ligase A</fullName>
        <ecNumber evidence="2">6.3.1.20</ecNumber>
    </submittedName>
</protein>
<evidence type="ECO:0000313" key="3">
    <source>
        <dbReference type="Proteomes" id="UP000315003"/>
    </source>
</evidence>
<evidence type="ECO:0000259" key="1">
    <source>
        <dbReference type="PROSITE" id="PS51733"/>
    </source>
</evidence>
<dbReference type="PANTHER" id="PTHR43679:SF2">
    <property type="entry name" value="OCTANOYL-[GCVH]:PROTEIN N-OCTANOYLTRANSFERASE"/>
    <property type="match status" value="1"/>
</dbReference>
<feature type="domain" description="BPL/LPL catalytic" evidence="1">
    <location>
        <begin position="33"/>
        <end position="220"/>
    </location>
</feature>
<dbReference type="GO" id="GO:0016979">
    <property type="term" value="F:lipoate-protein ligase activity"/>
    <property type="evidence" value="ECO:0007669"/>
    <property type="project" value="UniProtKB-EC"/>
</dbReference>
<reference evidence="2 3" key="1">
    <citation type="submission" date="2019-02" db="EMBL/GenBank/DDBJ databases">
        <title>Deep-cultivation of Planctomycetes and their phenomic and genomic characterization uncovers novel biology.</title>
        <authorList>
            <person name="Wiegand S."/>
            <person name="Jogler M."/>
            <person name="Boedeker C."/>
            <person name="Pinto D."/>
            <person name="Vollmers J."/>
            <person name="Rivas-Marin E."/>
            <person name="Kohn T."/>
            <person name="Peeters S.H."/>
            <person name="Heuer A."/>
            <person name="Rast P."/>
            <person name="Oberbeckmann S."/>
            <person name="Bunk B."/>
            <person name="Jeske O."/>
            <person name="Meyerdierks A."/>
            <person name="Storesund J.E."/>
            <person name="Kallscheuer N."/>
            <person name="Luecker S."/>
            <person name="Lage O.M."/>
            <person name="Pohl T."/>
            <person name="Merkel B.J."/>
            <person name="Hornburger P."/>
            <person name="Mueller R.-W."/>
            <person name="Bruemmer F."/>
            <person name="Labrenz M."/>
            <person name="Spormann A.M."/>
            <person name="Op den Camp H."/>
            <person name="Overmann J."/>
            <person name="Amann R."/>
            <person name="Jetten M.S.M."/>
            <person name="Mascher T."/>
            <person name="Medema M.H."/>
            <person name="Devos D.P."/>
            <person name="Kaster A.-K."/>
            <person name="Ovreas L."/>
            <person name="Rohde M."/>
            <person name="Galperin M.Y."/>
            <person name="Jogler C."/>
        </authorList>
    </citation>
    <scope>NUCLEOTIDE SEQUENCE [LARGE SCALE GENOMIC DNA]</scope>
    <source>
        <strain evidence="2 3">SV_7m_r</strain>
    </source>
</reference>